<dbReference type="GO" id="GO:0006508">
    <property type="term" value="P:proteolysis"/>
    <property type="evidence" value="ECO:0007669"/>
    <property type="project" value="UniProtKB-KW"/>
</dbReference>
<keyword evidence="7" id="KW-0788">Thiol protease</keyword>
<comment type="similarity">
    <text evidence="2">Belongs to the peptidase C19 family. USP10 subfamily.</text>
</comment>
<evidence type="ECO:0000256" key="6">
    <source>
        <dbReference type="ARBA" id="ARBA00022801"/>
    </source>
</evidence>
<dbReference type="InterPro" id="IPR028889">
    <property type="entry name" value="USP"/>
</dbReference>
<evidence type="ECO:0000256" key="4">
    <source>
        <dbReference type="ARBA" id="ARBA00022670"/>
    </source>
</evidence>
<dbReference type="GO" id="GO:0004843">
    <property type="term" value="F:cysteine-type deubiquitinase activity"/>
    <property type="evidence" value="ECO:0007669"/>
    <property type="project" value="UniProtKB-EC"/>
</dbReference>
<protein>
    <recommendedName>
        <fullName evidence="3">ubiquitinyl hydrolase 1</fullName>
        <ecNumber evidence="3">3.4.19.12</ecNumber>
    </recommendedName>
</protein>
<reference evidence="10" key="1">
    <citation type="submission" date="2013-09" db="EMBL/GenBank/DDBJ databases">
        <title>The Genome Sequence of Anopheles maculatus species B.</title>
        <authorList>
            <consortium name="The Broad Institute Genomics Platform"/>
            <person name="Neafsey D.E."/>
            <person name="Besansky N."/>
            <person name="Howell P."/>
            <person name="Walton C."/>
            <person name="Young S.K."/>
            <person name="Zeng Q."/>
            <person name="Gargeya S."/>
            <person name="Fitzgerald M."/>
            <person name="Haas B."/>
            <person name="Abouelleil A."/>
            <person name="Allen A.W."/>
            <person name="Alvarado L."/>
            <person name="Arachchi H.M."/>
            <person name="Berlin A.M."/>
            <person name="Chapman S.B."/>
            <person name="Gainer-Dewar J."/>
            <person name="Goldberg J."/>
            <person name="Griggs A."/>
            <person name="Gujja S."/>
            <person name="Hansen M."/>
            <person name="Howarth C."/>
            <person name="Imamovic A."/>
            <person name="Ireland A."/>
            <person name="Larimer J."/>
            <person name="McCowan C."/>
            <person name="Murphy C."/>
            <person name="Pearson M."/>
            <person name="Poon T.W."/>
            <person name="Priest M."/>
            <person name="Roberts A."/>
            <person name="Saif S."/>
            <person name="Shea T."/>
            <person name="Sisk P."/>
            <person name="Sykes S."/>
            <person name="Wortman J."/>
            <person name="Nusbaum C."/>
            <person name="Birren B."/>
        </authorList>
    </citation>
    <scope>NUCLEOTIDE SEQUENCE [LARGE SCALE GENOMIC DNA]</scope>
    <source>
        <strain evidence="10">maculatus3</strain>
    </source>
</reference>
<organism evidence="9 10">
    <name type="scientific">Anopheles maculatus</name>
    <dbReference type="NCBI Taxonomy" id="74869"/>
    <lineage>
        <taxon>Eukaryota</taxon>
        <taxon>Metazoa</taxon>
        <taxon>Ecdysozoa</taxon>
        <taxon>Arthropoda</taxon>
        <taxon>Hexapoda</taxon>
        <taxon>Insecta</taxon>
        <taxon>Pterygota</taxon>
        <taxon>Neoptera</taxon>
        <taxon>Endopterygota</taxon>
        <taxon>Diptera</taxon>
        <taxon>Nematocera</taxon>
        <taxon>Culicoidea</taxon>
        <taxon>Culicidae</taxon>
        <taxon>Anophelinae</taxon>
        <taxon>Anopheles</taxon>
        <taxon>Anopheles maculatus group</taxon>
    </lineage>
</organism>
<accession>A0A182SI24</accession>
<dbReference type="PANTHER" id="PTHR24006:SF687">
    <property type="entry name" value="UBIQUITIN CARBOXYL-TERMINAL HYDROLASE 10"/>
    <property type="match status" value="1"/>
</dbReference>
<evidence type="ECO:0000256" key="1">
    <source>
        <dbReference type="ARBA" id="ARBA00000707"/>
    </source>
</evidence>
<dbReference type="EnsemblMetazoa" id="AMAM007236-RA">
    <property type="protein sequence ID" value="AMAM007236-PA"/>
    <property type="gene ID" value="AMAM007236"/>
</dbReference>
<evidence type="ECO:0000313" key="10">
    <source>
        <dbReference type="Proteomes" id="UP000075901"/>
    </source>
</evidence>
<evidence type="ECO:0000259" key="8">
    <source>
        <dbReference type="PROSITE" id="PS50235"/>
    </source>
</evidence>
<comment type="catalytic activity">
    <reaction evidence="1">
        <text>Thiol-dependent hydrolysis of ester, thioester, amide, peptide and isopeptide bonds formed by the C-terminal Gly of ubiquitin (a 76-residue protein attached to proteins as an intracellular targeting signal).</text>
        <dbReference type="EC" id="3.4.19.12"/>
    </reaction>
</comment>
<evidence type="ECO:0000256" key="3">
    <source>
        <dbReference type="ARBA" id="ARBA00012759"/>
    </source>
</evidence>
<name>A0A182SI24_9DIPT</name>
<dbReference type="Gene3D" id="3.90.70.10">
    <property type="entry name" value="Cysteine proteinases"/>
    <property type="match status" value="1"/>
</dbReference>
<dbReference type="GO" id="GO:0005634">
    <property type="term" value="C:nucleus"/>
    <property type="evidence" value="ECO:0007669"/>
    <property type="project" value="TreeGrafter"/>
</dbReference>
<keyword evidence="6" id="KW-0378">Hydrolase</keyword>
<dbReference type="AlphaFoldDB" id="A0A182SI24"/>
<dbReference type="InterPro" id="IPR038765">
    <property type="entry name" value="Papain-like_cys_pep_sf"/>
</dbReference>
<dbReference type="Pfam" id="PF00443">
    <property type="entry name" value="UCH"/>
    <property type="match status" value="1"/>
</dbReference>
<dbReference type="Proteomes" id="UP000075901">
    <property type="component" value="Unassembled WGS sequence"/>
</dbReference>
<dbReference type="PROSITE" id="PS50235">
    <property type="entry name" value="USP_3"/>
    <property type="match status" value="1"/>
</dbReference>
<dbReference type="GO" id="GO:0010506">
    <property type="term" value="P:regulation of autophagy"/>
    <property type="evidence" value="ECO:0007669"/>
    <property type="project" value="TreeGrafter"/>
</dbReference>
<keyword evidence="5" id="KW-0833">Ubl conjugation pathway</keyword>
<dbReference type="GO" id="GO:0016579">
    <property type="term" value="P:protein deubiquitination"/>
    <property type="evidence" value="ECO:0007669"/>
    <property type="project" value="InterPro"/>
</dbReference>
<evidence type="ECO:0000313" key="9">
    <source>
        <dbReference type="EnsemblMetazoa" id="AMAM007236-PA"/>
    </source>
</evidence>
<dbReference type="InterPro" id="IPR001394">
    <property type="entry name" value="Peptidase_C19_UCH"/>
</dbReference>
<dbReference type="EC" id="3.4.19.12" evidence="3"/>
<evidence type="ECO:0000256" key="5">
    <source>
        <dbReference type="ARBA" id="ARBA00022786"/>
    </source>
</evidence>
<dbReference type="InterPro" id="IPR050164">
    <property type="entry name" value="Peptidase_C19"/>
</dbReference>
<sequence length="129" mass="14739">MRSRVQRDGVPPTYNIQPFFTLPLDIEKAASVKEALEQLVGRDELEGVTCSKTKQEVAAWQQVTLEELPVVLILHLKCFDYKMDGCTKILKTLDFPIELKIDSKLMSSKGKSYSAKQKQYKLFAVVYHD</sequence>
<reference evidence="9" key="2">
    <citation type="submission" date="2020-05" db="UniProtKB">
        <authorList>
            <consortium name="EnsemblMetazoa"/>
        </authorList>
    </citation>
    <scope>IDENTIFICATION</scope>
    <source>
        <strain evidence="9">maculatus3</strain>
    </source>
</reference>
<dbReference type="SUPFAM" id="SSF54001">
    <property type="entry name" value="Cysteine proteinases"/>
    <property type="match status" value="1"/>
</dbReference>
<proteinExistence type="inferred from homology"/>
<dbReference type="GO" id="GO:0005829">
    <property type="term" value="C:cytosol"/>
    <property type="evidence" value="ECO:0007669"/>
    <property type="project" value="TreeGrafter"/>
</dbReference>
<dbReference type="GO" id="GO:0030330">
    <property type="term" value="P:DNA damage response, signal transduction by p53 class mediator"/>
    <property type="evidence" value="ECO:0007669"/>
    <property type="project" value="TreeGrafter"/>
</dbReference>
<evidence type="ECO:0000256" key="7">
    <source>
        <dbReference type="ARBA" id="ARBA00022807"/>
    </source>
</evidence>
<dbReference type="PANTHER" id="PTHR24006">
    <property type="entry name" value="UBIQUITIN CARBOXYL-TERMINAL HYDROLASE"/>
    <property type="match status" value="1"/>
</dbReference>
<dbReference type="VEuPathDB" id="VectorBase:AMAM007236"/>
<keyword evidence="10" id="KW-1185">Reference proteome</keyword>
<evidence type="ECO:0000256" key="2">
    <source>
        <dbReference type="ARBA" id="ARBA00005427"/>
    </source>
</evidence>
<keyword evidence="4" id="KW-0645">Protease</keyword>
<feature type="domain" description="USP" evidence="8">
    <location>
        <begin position="1"/>
        <end position="129"/>
    </location>
</feature>